<evidence type="ECO:0000313" key="2">
    <source>
        <dbReference type="EMBL" id="KAK6958385.1"/>
    </source>
</evidence>
<keyword evidence="1" id="KW-0472">Membrane</keyword>
<proteinExistence type="predicted"/>
<keyword evidence="3" id="KW-1185">Reference proteome</keyword>
<reference evidence="2 3" key="1">
    <citation type="journal article" date="2024" name="Front Chem Biol">
        <title>Unveiling the potential of Daldinia eschscholtzii MFLUCC 19-0629 through bioactivity and bioinformatics studies for enhanced sustainable agriculture production.</title>
        <authorList>
            <person name="Brooks S."/>
            <person name="Weaver J.A."/>
            <person name="Klomchit A."/>
            <person name="Alharthi S.A."/>
            <person name="Onlamun T."/>
            <person name="Nurani R."/>
            <person name="Vong T.K."/>
            <person name="Alberti F."/>
            <person name="Greco C."/>
        </authorList>
    </citation>
    <scope>NUCLEOTIDE SEQUENCE [LARGE SCALE GENOMIC DNA]</scope>
    <source>
        <strain evidence="2">MFLUCC 19-0629</strain>
    </source>
</reference>
<name>A0AAX6N0J8_9PEZI</name>
<evidence type="ECO:0000313" key="3">
    <source>
        <dbReference type="Proteomes" id="UP001369815"/>
    </source>
</evidence>
<dbReference type="EMBL" id="JBANMG010000001">
    <property type="protein sequence ID" value="KAK6958385.1"/>
    <property type="molecule type" value="Genomic_DNA"/>
</dbReference>
<dbReference type="Proteomes" id="UP001369815">
    <property type="component" value="Unassembled WGS sequence"/>
</dbReference>
<comment type="caution">
    <text evidence="2">The sequence shown here is derived from an EMBL/GenBank/DDBJ whole genome shotgun (WGS) entry which is preliminary data.</text>
</comment>
<feature type="transmembrane region" description="Helical" evidence="1">
    <location>
        <begin position="428"/>
        <end position="447"/>
    </location>
</feature>
<protein>
    <submittedName>
        <fullName evidence="2">Uncharacterized protein</fullName>
    </submittedName>
</protein>
<evidence type="ECO:0000256" key="1">
    <source>
        <dbReference type="SAM" id="Phobius"/>
    </source>
</evidence>
<accession>A0AAX6N0J8</accession>
<gene>
    <name evidence="2" type="ORF">Daesc_001184</name>
</gene>
<keyword evidence="1" id="KW-0812">Transmembrane</keyword>
<keyword evidence="1" id="KW-1133">Transmembrane helix</keyword>
<dbReference type="AlphaFoldDB" id="A0AAX6N0J8"/>
<sequence length="467" mass="53848">MDWPRENIGINERDFKKVFSFSSQLADPDPKESTLETIYTDERWEEWMDKKLPPPDSLTPGLILVLARRIDPPSLSMQFSGCSAEEEQGLKYEKATPLNKGGDRSVRNLPFSPKVFKLMSKNLYIHGSIARAISRSDVPHFSRAEIEVELEGRSRHPAYVMLTAGNIVYNCRSTNTWEADLALTVTHFPRSGLTYAVLFGCPKSVEDEVIKRLSYPGIEFSYPLLLPGIFAELERDRHLRIVEDYMSNIEEKIFELDYQLPVEQQIRSANVEVRNKEKRAQWLDTAYLKNSLVTWNAQLFKMTKHAEELRDTLFAPYEGRLSSPDNGDIADVGFNARKHLPIKLECHSECENPCKGSSSPDGKFETNIGRKEIESRNRRMRMCGVKIDNRLRSIIEEYEDKIRECTMRLDGMAMATQWVWLHFSSYTATSRLTLAMTLLTLGIWYYVSRREKQQAQRNLGSQEDSYA</sequence>
<organism evidence="2 3">
    <name type="scientific">Daldinia eschscholtzii</name>
    <dbReference type="NCBI Taxonomy" id="292717"/>
    <lineage>
        <taxon>Eukaryota</taxon>
        <taxon>Fungi</taxon>
        <taxon>Dikarya</taxon>
        <taxon>Ascomycota</taxon>
        <taxon>Pezizomycotina</taxon>
        <taxon>Sordariomycetes</taxon>
        <taxon>Xylariomycetidae</taxon>
        <taxon>Xylariales</taxon>
        <taxon>Hypoxylaceae</taxon>
        <taxon>Daldinia</taxon>
    </lineage>
</organism>